<keyword evidence="3" id="KW-1185">Reference proteome</keyword>
<evidence type="ECO:0000256" key="1">
    <source>
        <dbReference type="SAM" id="SignalP"/>
    </source>
</evidence>
<dbReference type="Proteomes" id="UP000536835">
    <property type="component" value="Unassembled WGS sequence"/>
</dbReference>
<dbReference type="AlphaFoldDB" id="A0A7Y3W6C4"/>
<dbReference type="InterPro" id="IPR023393">
    <property type="entry name" value="START-like_dom_sf"/>
</dbReference>
<name>A0A7Y3W6C4_9PROT</name>
<feature type="signal peptide" evidence="1">
    <location>
        <begin position="1"/>
        <end position="19"/>
    </location>
</feature>
<evidence type="ECO:0000313" key="3">
    <source>
        <dbReference type="Proteomes" id="UP000536835"/>
    </source>
</evidence>
<dbReference type="EMBL" id="JABFCX010000003">
    <property type="protein sequence ID" value="NNU17705.1"/>
    <property type="molecule type" value="Genomic_DNA"/>
</dbReference>
<sequence>MRVIASLLALTLAACGSVAPPDAPPQPTPPPAVATEGLIPVVVTAKLPFSLEEARAFAEANSITDFMEPSGDIAKPVGFAYLEGEWPNPGAVRRVELSDGHYVIERITGNEPELFTYQIWVFTNELRRGLEQVVGIQRFTETAEGTTDFHWTYGLKPKGPLTAFFVRRQVPDVQTYLQTAVDGWAEEAERQAAGE</sequence>
<dbReference type="RefSeq" id="WP_173201379.1">
    <property type="nucleotide sequence ID" value="NZ_JABFCX010000003.1"/>
</dbReference>
<protein>
    <recommendedName>
        <fullName evidence="4">SRPBCC family protein</fullName>
    </recommendedName>
</protein>
<dbReference type="PROSITE" id="PS51257">
    <property type="entry name" value="PROKAR_LIPOPROTEIN"/>
    <property type="match status" value="1"/>
</dbReference>
<proteinExistence type="predicted"/>
<accession>A0A7Y3W6C4</accession>
<organism evidence="2 3">
    <name type="scientific">Parvularcula mediterranea</name>
    <dbReference type="NCBI Taxonomy" id="2732508"/>
    <lineage>
        <taxon>Bacteria</taxon>
        <taxon>Pseudomonadati</taxon>
        <taxon>Pseudomonadota</taxon>
        <taxon>Alphaproteobacteria</taxon>
        <taxon>Parvularculales</taxon>
        <taxon>Parvularculaceae</taxon>
        <taxon>Parvularcula</taxon>
    </lineage>
</organism>
<evidence type="ECO:0000313" key="2">
    <source>
        <dbReference type="EMBL" id="NNU17705.1"/>
    </source>
</evidence>
<feature type="chain" id="PRO_5031199139" description="SRPBCC family protein" evidence="1">
    <location>
        <begin position="20"/>
        <end position="195"/>
    </location>
</feature>
<reference evidence="2 3" key="1">
    <citation type="submission" date="2020-05" db="EMBL/GenBank/DDBJ databases">
        <title>Parvularcula mediterraneae sp. nov., isolated from polypropylene straw from shallow seawater of the seashore of Laganas in Zakynthos island, Greece.</title>
        <authorList>
            <person name="Szabo I."/>
            <person name="Al-Omari J."/>
            <person name="Rado J."/>
            <person name="Szerdahelyi G.S."/>
        </authorList>
    </citation>
    <scope>NUCLEOTIDE SEQUENCE [LARGE SCALE GENOMIC DNA]</scope>
    <source>
        <strain evidence="2 3">ZS-1/3</strain>
    </source>
</reference>
<evidence type="ECO:0008006" key="4">
    <source>
        <dbReference type="Google" id="ProtNLM"/>
    </source>
</evidence>
<comment type="caution">
    <text evidence="2">The sequence shown here is derived from an EMBL/GenBank/DDBJ whole genome shotgun (WGS) entry which is preliminary data.</text>
</comment>
<dbReference type="SUPFAM" id="SSF55961">
    <property type="entry name" value="Bet v1-like"/>
    <property type="match status" value="1"/>
</dbReference>
<dbReference type="Gene3D" id="3.30.530.20">
    <property type="match status" value="1"/>
</dbReference>
<keyword evidence="1" id="KW-0732">Signal</keyword>
<gene>
    <name evidence="2" type="ORF">HK107_15340</name>
</gene>